<dbReference type="RefSeq" id="WP_154531341.1">
    <property type="nucleotide sequence ID" value="NZ_JAQXTV010000077.1"/>
</dbReference>
<dbReference type="InterPro" id="IPR031360">
    <property type="entry name" value="TrpP"/>
</dbReference>
<comment type="caution">
    <text evidence="2">The sequence shown here is derived from an EMBL/GenBank/DDBJ whole genome shotgun (WGS) entry which is preliminary data.</text>
</comment>
<feature type="transmembrane region" description="Helical" evidence="1">
    <location>
        <begin position="47"/>
        <end position="63"/>
    </location>
</feature>
<evidence type="ECO:0000313" key="3">
    <source>
        <dbReference type="Proteomes" id="UP000460287"/>
    </source>
</evidence>
<keyword evidence="1" id="KW-0472">Membrane</keyword>
<dbReference type="Proteomes" id="UP000460287">
    <property type="component" value="Unassembled WGS sequence"/>
</dbReference>
<organism evidence="2 3">
    <name type="scientific">Inconstantimicrobium porci</name>
    <dbReference type="NCBI Taxonomy" id="2652291"/>
    <lineage>
        <taxon>Bacteria</taxon>
        <taxon>Bacillati</taxon>
        <taxon>Bacillota</taxon>
        <taxon>Clostridia</taxon>
        <taxon>Eubacteriales</taxon>
        <taxon>Clostridiaceae</taxon>
        <taxon>Inconstantimicrobium</taxon>
    </lineage>
</organism>
<dbReference type="AlphaFoldDB" id="A0A7X2MYE7"/>
<proteinExistence type="predicted"/>
<feature type="transmembrane region" description="Helical" evidence="1">
    <location>
        <begin position="136"/>
        <end position="155"/>
    </location>
</feature>
<keyword evidence="3" id="KW-1185">Reference proteome</keyword>
<evidence type="ECO:0000313" key="2">
    <source>
        <dbReference type="EMBL" id="MSR91391.1"/>
    </source>
</evidence>
<name>A0A7X2MYE7_9CLOT</name>
<reference evidence="2 3" key="1">
    <citation type="submission" date="2019-08" db="EMBL/GenBank/DDBJ databases">
        <title>In-depth cultivation of the pig gut microbiome towards novel bacterial diversity and tailored functional studies.</title>
        <authorList>
            <person name="Wylensek D."/>
            <person name="Hitch T.C.A."/>
            <person name="Clavel T."/>
        </authorList>
    </citation>
    <scope>NUCLEOTIDE SEQUENCE [LARGE SCALE GENOMIC DNA]</scope>
    <source>
        <strain evidence="2 3">WCA-383-APC-5B</strain>
    </source>
</reference>
<accession>A0A7X2MYE7</accession>
<dbReference type="EMBL" id="VULX01000010">
    <property type="protein sequence ID" value="MSR91391.1"/>
    <property type="molecule type" value="Genomic_DNA"/>
</dbReference>
<gene>
    <name evidence="2" type="ORF">FYJ33_08180</name>
</gene>
<keyword evidence="1" id="KW-0812">Transmembrane</keyword>
<feature type="transmembrane region" description="Helical" evidence="1">
    <location>
        <begin position="6"/>
        <end position="27"/>
    </location>
</feature>
<feature type="transmembrane region" description="Helical" evidence="1">
    <location>
        <begin position="104"/>
        <end position="124"/>
    </location>
</feature>
<dbReference type="Pfam" id="PF17099">
    <property type="entry name" value="TrpP"/>
    <property type="match status" value="1"/>
</dbReference>
<sequence>MNTKRMVTNAILIAIGAILHEITPGVAMQPDLSLAMLFIIMVYNREYKTSLICGIAIGIFAAATSKTPNSQIPNIVDKIITCNIMYFVLLPLRNRINRMVQMVFALSLGTLISGTIFLTVLMMFNGFPMKTFNTLFITVVLPTTALNIILGSILYKVVGRAIKITGAYEVEDKVGQRALK</sequence>
<protein>
    <submittedName>
        <fullName evidence="2">Tryptophan transporter</fullName>
    </submittedName>
</protein>
<keyword evidence="1" id="KW-1133">Transmembrane helix</keyword>
<evidence type="ECO:0000256" key="1">
    <source>
        <dbReference type="SAM" id="Phobius"/>
    </source>
</evidence>